<comment type="caution">
    <text evidence="10">The sequence shown here is derived from an EMBL/GenBank/DDBJ whole genome shotgun (WGS) entry which is preliminary data.</text>
</comment>
<dbReference type="PROSITE" id="PS50125">
    <property type="entry name" value="GUANYLATE_CYCLASE_2"/>
    <property type="match status" value="1"/>
</dbReference>
<dbReference type="Pfam" id="PF20967">
    <property type="entry name" value="MASE7"/>
    <property type="match status" value="1"/>
</dbReference>
<evidence type="ECO:0000256" key="6">
    <source>
        <dbReference type="ARBA" id="ARBA00023239"/>
    </source>
</evidence>
<evidence type="ECO:0000256" key="4">
    <source>
        <dbReference type="ARBA" id="ARBA00022989"/>
    </source>
</evidence>
<evidence type="ECO:0000256" key="2">
    <source>
        <dbReference type="ARBA" id="ARBA00022692"/>
    </source>
</evidence>
<evidence type="ECO:0000256" key="3">
    <source>
        <dbReference type="ARBA" id="ARBA00022741"/>
    </source>
</evidence>
<feature type="transmembrane region" description="Helical" evidence="8">
    <location>
        <begin position="87"/>
        <end position="109"/>
    </location>
</feature>
<keyword evidence="4 8" id="KW-1133">Transmembrane helix</keyword>
<keyword evidence="3" id="KW-0547">Nucleotide-binding</keyword>
<gene>
    <name evidence="10" type="primary">cya</name>
    <name evidence="10" type="ORF">NGTWS1702_16830</name>
</gene>
<protein>
    <submittedName>
        <fullName evidence="10">Adenylate cyclase</fullName>
    </submittedName>
</protein>
<feature type="transmembrane region" description="Helical" evidence="8">
    <location>
        <begin position="115"/>
        <end position="131"/>
    </location>
</feature>
<dbReference type="PANTHER" id="PTHR11920">
    <property type="entry name" value="GUANYLYL CYCLASE"/>
    <property type="match status" value="1"/>
</dbReference>
<evidence type="ECO:0000313" key="10">
    <source>
        <dbReference type="EMBL" id="GJF14650.1"/>
    </source>
</evidence>
<dbReference type="SUPFAM" id="SSF55073">
    <property type="entry name" value="Nucleotide cyclase"/>
    <property type="match status" value="1"/>
</dbReference>
<dbReference type="InterPro" id="IPR050401">
    <property type="entry name" value="Cyclic_nucleotide_synthase"/>
</dbReference>
<feature type="transmembrane region" description="Helical" evidence="8">
    <location>
        <begin position="138"/>
        <end position="155"/>
    </location>
</feature>
<dbReference type="InterPro" id="IPR018297">
    <property type="entry name" value="A/G_cyclase_CS"/>
</dbReference>
<dbReference type="Pfam" id="PF00211">
    <property type="entry name" value="Guanylate_cyc"/>
    <property type="match status" value="1"/>
</dbReference>
<evidence type="ECO:0000256" key="7">
    <source>
        <dbReference type="RuleBase" id="RU000405"/>
    </source>
</evidence>
<proteinExistence type="inferred from homology"/>
<feature type="domain" description="Guanylate cyclase" evidence="9">
    <location>
        <begin position="239"/>
        <end position="366"/>
    </location>
</feature>
<dbReference type="Proteomes" id="UP001060504">
    <property type="component" value="Unassembled WGS sequence"/>
</dbReference>
<keyword evidence="6 7" id="KW-0456">Lyase</keyword>
<keyword evidence="11" id="KW-1185">Reference proteome</keyword>
<dbReference type="Gene3D" id="3.30.70.1230">
    <property type="entry name" value="Nucleotide cyclase"/>
    <property type="match status" value="1"/>
</dbReference>
<dbReference type="SMART" id="SM00044">
    <property type="entry name" value="CYCc"/>
    <property type="match status" value="1"/>
</dbReference>
<keyword evidence="5 8" id="KW-0472">Membrane</keyword>
<organism evidence="10 11">
    <name type="scientific">Mycolicibacterium cyprinidarum</name>
    <dbReference type="NCBI Taxonomy" id="2860311"/>
    <lineage>
        <taxon>Bacteria</taxon>
        <taxon>Bacillati</taxon>
        <taxon>Actinomycetota</taxon>
        <taxon>Actinomycetes</taxon>
        <taxon>Mycobacteriales</taxon>
        <taxon>Mycobacteriaceae</taxon>
        <taxon>Mycolicibacterium</taxon>
    </lineage>
</organism>
<dbReference type="InterPro" id="IPR001054">
    <property type="entry name" value="A/G_cyclase"/>
</dbReference>
<dbReference type="InterPro" id="IPR029787">
    <property type="entry name" value="Nucleotide_cyclase"/>
</dbReference>
<feature type="transmembrane region" description="Helical" evidence="8">
    <location>
        <begin position="61"/>
        <end position="78"/>
    </location>
</feature>
<evidence type="ECO:0000256" key="1">
    <source>
        <dbReference type="ARBA" id="ARBA00004370"/>
    </source>
</evidence>
<feature type="transmembrane region" description="Helical" evidence="8">
    <location>
        <begin position="167"/>
        <end position="190"/>
    </location>
</feature>
<dbReference type="PANTHER" id="PTHR11920:SF335">
    <property type="entry name" value="GUANYLATE CYCLASE"/>
    <property type="match status" value="1"/>
</dbReference>
<evidence type="ECO:0000256" key="5">
    <source>
        <dbReference type="ARBA" id="ARBA00023136"/>
    </source>
</evidence>
<feature type="transmembrane region" description="Helical" evidence="8">
    <location>
        <begin position="33"/>
        <end position="55"/>
    </location>
</feature>
<sequence>MAKLRPICVPDVALGSRVWTPVRHRDDRVDRRLRVLTIAGWIAAAVSSSFGAFQLVMGGTLWWLGAVNVACAVVFLVIPRLSGFGELVAPLTFVVFAYVSVGFICFTVGTGTGLQFYFLVAASLVVLVFGIERIAMASMIVAVGVVIAIALELTVPQDRGLGPSWTLTAGFISTVVSSAVMIVATIWYTLREIERAEAAMESEYDRSEQLLANILPETIAARLKDPSHTVIADKYDDASILFADIAGYTKRASDTAPAELVRFLDGLYTDLDALVDRHGLEKIKTSGDSYMVVSGVPIPRDDHLEALAALALDMADAVADLKDSEGRDVPLRIGMAAGPVVAGVVGAKKFFYDVWGDAVNVASRMETTDVEGRIQVPDNVYERLRKSFLLEERGYVDIKGKGLMHTWYLVGHRADVVTPSSSPV</sequence>
<evidence type="ECO:0000259" key="9">
    <source>
        <dbReference type="PROSITE" id="PS50125"/>
    </source>
</evidence>
<evidence type="ECO:0000256" key="8">
    <source>
        <dbReference type="SAM" id="Phobius"/>
    </source>
</evidence>
<reference evidence="10 11" key="1">
    <citation type="submission" date="2021-08" db="EMBL/GenBank/DDBJ databases">
        <title>Draft genome sequence of Mycolicibacterium sp. NGTWS1702 strain.</title>
        <authorList>
            <person name="Matsumoto M."/>
            <person name="Tang B.C.C."/>
            <person name="Machida Y."/>
            <person name="Matoyama H."/>
            <person name="Kishihara T."/>
            <person name="Sato S."/>
            <person name="Kondo I."/>
            <person name="Sano M."/>
            <person name="Kato G."/>
        </authorList>
    </citation>
    <scope>NUCLEOTIDE SEQUENCE [LARGE SCALE GENOMIC DNA]</scope>
    <source>
        <strain evidence="10 11">NGTWSNA01</strain>
    </source>
</reference>
<accession>A0ABQ4VAX2</accession>
<comment type="similarity">
    <text evidence="7">Belongs to the adenylyl cyclase class-4/guanylyl cyclase family.</text>
</comment>
<dbReference type="InterPro" id="IPR048432">
    <property type="entry name" value="MASE7"/>
</dbReference>
<dbReference type="PROSITE" id="PS00452">
    <property type="entry name" value="GUANYLATE_CYCLASE_1"/>
    <property type="match status" value="1"/>
</dbReference>
<name>A0ABQ4VAX2_9MYCO</name>
<dbReference type="EMBL" id="BPRH01001768">
    <property type="protein sequence ID" value="GJF14650.1"/>
    <property type="molecule type" value="Genomic_DNA"/>
</dbReference>
<dbReference type="CDD" id="cd07302">
    <property type="entry name" value="CHD"/>
    <property type="match status" value="1"/>
</dbReference>
<comment type="subcellular location">
    <subcellularLocation>
        <location evidence="1">Membrane</location>
    </subcellularLocation>
</comment>
<keyword evidence="2 8" id="KW-0812">Transmembrane</keyword>
<evidence type="ECO:0000313" key="11">
    <source>
        <dbReference type="Proteomes" id="UP001060504"/>
    </source>
</evidence>